<accession>A0A934W395</accession>
<evidence type="ECO:0000313" key="1">
    <source>
        <dbReference type="EMBL" id="MBK4346969.1"/>
    </source>
</evidence>
<dbReference type="EMBL" id="JAEPES010000001">
    <property type="protein sequence ID" value="MBK4346969.1"/>
    <property type="molecule type" value="Genomic_DNA"/>
</dbReference>
<organism evidence="1 3">
    <name type="scientific">Lacisediminihabitans changchengi</name>
    <dbReference type="NCBI Taxonomy" id="2787634"/>
    <lineage>
        <taxon>Bacteria</taxon>
        <taxon>Bacillati</taxon>
        <taxon>Actinomycetota</taxon>
        <taxon>Actinomycetes</taxon>
        <taxon>Micrococcales</taxon>
        <taxon>Microbacteriaceae</taxon>
        <taxon>Lacisediminihabitans</taxon>
    </lineage>
</organism>
<protein>
    <submittedName>
        <fullName evidence="1">Pyridoxamine 5'-phosphate oxidase family protein</fullName>
    </submittedName>
</protein>
<dbReference type="RefSeq" id="WP_200555247.1">
    <property type="nucleotide sequence ID" value="NZ_JAEPES010000001.1"/>
</dbReference>
<dbReference type="InterPro" id="IPR024747">
    <property type="entry name" value="Pyridox_Oxase-rel"/>
</dbReference>
<dbReference type="InterPro" id="IPR012349">
    <property type="entry name" value="Split_barrel_FMN-bd"/>
</dbReference>
<gene>
    <name evidence="1" type="ORF">IV501_04925</name>
    <name evidence="2" type="ORF">IV501_09700</name>
</gene>
<proteinExistence type="predicted"/>
<keyword evidence="3" id="KW-1185">Reference proteome</keyword>
<dbReference type="Pfam" id="PF12900">
    <property type="entry name" value="Pyridox_ox_2"/>
    <property type="match status" value="1"/>
</dbReference>
<dbReference type="Gene3D" id="2.30.110.10">
    <property type="entry name" value="Electron Transport, Fmn-binding Protein, Chain A"/>
    <property type="match status" value="1"/>
</dbReference>
<dbReference type="Proteomes" id="UP000636458">
    <property type="component" value="Unassembled WGS sequence"/>
</dbReference>
<dbReference type="EMBL" id="JAEPES010000003">
    <property type="protein sequence ID" value="MBK4347908.1"/>
    <property type="molecule type" value="Genomic_DNA"/>
</dbReference>
<evidence type="ECO:0000313" key="2">
    <source>
        <dbReference type="EMBL" id="MBK4347908.1"/>
    </source>
</evidence>
<dbReference type="SUPFAM" id="SSF50475">
    <property type="entry name" value="FMN-binding split barrel"/>
    <property type="match status" value="1"/>
</dbReference>
<sequence length="148" mass="15992">MSAHHAASVPTSVNPIVTLDTEECWSLLASAALGRLAVSVADSPDIFPINYYADGSSVLIRTAQGSKLLELTINSRVAFEVDSFTATDGWSVVVKGTAVALEKQKDIFAADDTPLTPWIPTEKEVYVRITPSEITGRRFVFGPEPDRP</sequence>
<dbReference type="AlphaFoldDB" id="A0A934W395"/>
<reference evidence="1" key="1">
    <citation type="submission" date="2021-01" db="EMBL/GenBank/DDBJ databases">
        <title>Lacisediminihabitans sp. nov. strain G11-30, isolated from Antarctic Soil.</title>
        <authorList>
            <person name="Li J."/>
        </authorList>
    </citation>
    <scope>NUCLEOTIDE SEQUENCE</scope>
    <source>
        <strain evidence="1">G11-30</strain>
    </source>
</reference>
<evidence type="ECO:0000313" key="3">
    <source>
        <dbReference type="Proteomes" id="UP000636458"/>
    </source>
</evidence>
<name>A0A934W395_9MICO</name>
<comment type="caution">
    <text evidence="1">The sequence shown here is derived from an EMBL/GenBank/DDBJ whole genome shotgun (WGS) entry which is preliminary data.</text>
</comment>